<dbReference type="InterPro" id="IPR036728">
    <property type="entry name" value="PBP_GOBP_sf"/>
</dbReference>
<feature type="chain" id="PRO_5014145311" evidence="1">
    <location>
        <begin position="19"/>
        <end position="142"/>
    </location>
</feature>
<dbReference type="GO" id="GO:0005549">
    <property type="term" value="F:odorant binding"/>
    <property type="evidence" value="ECO:0007669"/>
    <property type="project" value="InterPro"/>
</dbReference>
<dbReference type="CDD" id="cd23992">
    <property type="entry name" value="PBP_GOBP"/>
    <property type="match status" value="1"/>
</dbReference>
<dbReference type="InterPro" id="IPR006170">
    <property type="entry name" value="PBP/GOBP"/>
</dbReference>
<dbReference type="AlphaFoldDB" id="A0A2H4ZB45"/>
<protein>
    <submittedName>
        <fullName evidence="2">Odorant-binding protein</fullName>
    </submittedName>
</protein>
<evidence type="ECO:0000313" key="2">
    <source>
        <dbReference type="EMBL" id="AUF72978.1"/>
    </source>
</evidence>
<accession>A0A2H4ZB45</accession>
<dbReference type="SMART" id="SM00708">
    <property type="entry name" value="PhBP"/>
    <property type="match status" value="1"/>
</dbReference>
<reference evidence="2" key="1">
    <citation type="journal article" date="2017" name="Sci. Rep.">
        <title>Antennal transcriptome analysis and expression profiles of olfactory genes in Anoplophora chinensis.</title>
        <authorList>
            <person name="Wang J."/>
            <person name="Hu P."/>
            <person name="Gao P."/>
            <person name="Tao J."/>
            <person name="Luo Y."/>
        </authorList>
    </citation>
    <scope>NUCLEOTIDE SEQUENCE</scope>
</reference>
<keyword evidence="1" id="KW-0732">Signal</keyword>
<sequence>MWGSAILIICVFLMTTQAAPTISDPYAEDMKNRNQMALECINQVNIDITIVRNAVSNPDKIPTDDKYKKFLACSYKKQKFQSENGEMLYDNINDFLARFYTRDQLKILNQCKSITAQNDAEMAYASLQCILKCLHDIEETER</sequence>
<proteinExistence type="evidence at transcript level"/>
<feature type="signal peptide" evidence="1">
    <location>
        <begin position="1"/>
        <end position="18"/>
    </location>
</feature>
<dbReference type="EMBL" id="MF975402">
    <property type="protein sequence ID" value="AUF72978.1"/>
    <property type="molecule type" value="mRNA"/>
</dbReference>
<organism evidence="2">
    <name type="scientific">Anoplophora chinensis</name>
    <name type="common">Citrus longhorn beetle</name>
    <dbReference type="NCBI Taxonomy" id="217632"/>
    <lineage>
        <taxon>Eukaryota</taxon>
        <taxon>Metazoa</taxon>
        <taxon>Ecdysozoa</taxon>
        <taxon>Arthropoda</taxon>
        <taxon>Hexapoda</taxon>
        <taxon>Insecta</taxon>
        <taxon>Pterygota</taxon>
        <taxon>Neoptera</taxon>
        <taxon>Endopterygota</taxon>
        <taxon>Coleoptera</taxon>
        <taxon>Polyphaga</taxon>
        <taxon>Cucujiformia</taxon>
        <taxon>Chrysomeloidea</taxon>
        <taxon>Cerambycidae</taxon>
        <taxon>Lamiinae</taxon>
        <taxon>Lamiini</taxon>
        <taxon>Anoplophora</taxon>
    </lineage>
</organism>
<dbReference type="SUPFAM" id="SSF47565">
    <property type="entry name" value="Insect pheromone/odorant-binding proteins"/>
    <property type="match status" value="1"/>
</dbReference>
<dbReference type="Pfam" id="PF01395">
    <property type="entry name" value="PBP_GOBP"/>
    <property type="match status" value="1"/>
</dbReference>
<evidence type="ECO:0000256" key="1">
    <source>
        <dbReference type="SAM" id="SignalP"/>
    </source>
</evidence>
<name>A0A2H4ZB45_ANOCN</name>
<dbReference type="Gene3D" id="1.10.238.20">
    <property type="entry name" value="Pheromone/general odorant binding protein domain"/>
    <property type="match status" value="1"/>
</dbReference>